<reference evidence="1" key="1">
    <citation type="submission" date="2021-06" db="EMBL/GenBank/DDBJ databases">
        <authorList>
            <person name="Kallberg Y."/>
            <person name="Tangrot J."/>
            <person name="Rosling A."/>
        </authorList>
    </citation>
    <scope>NUCLEOTIDE SEQUENCE</scope>
    <source>
        <strain evidence="1">CL356</strain>
    </source>
</reference>
<comment type="caution">
    <text evidence="1">The sequence shown here is derived from an EMBL/GenBank/DDBJ whole genome shotgun (WGS) entry which is preliminary data.</text>
</comment>
<feature type="non-terminal residue" evidence="1">
    <location>
        <position position="77"/>
    </location>
</feature>
<name>A0ACA9QXY9_9GLOM</name>
<dbReference type="EMBL" id="CAJVPT010063733">
    <property type="protein sequence ID" value="CAG8769121.1"/>
    <property type="molecule type" value="Genomic_DNA"/>
</dbReference>
<gene>
    <name evidence="1" type="ORF">ACOLOM_LOCUS13653</name>
</gene>
<organism evidence="1 2">
    <name type="scientific">Acaulospora colombiana</name>
    <dbReference type="NCBI Taxonomy" id="27376"/>
    <lineage>
        <taxon>Eukaryota</taxon>
        <taxon>Fungi</taxon>
        <taxon>Fungi incertae sedis</taxon>
        <taxon>Mucoromycota</taxon>
        <taxon>Glomeromycotina</taxon>
        <taxon>Glomeromycetes</taxon>
        <taxon>Diversisporales</taxon>
        <taxon>Acaulosporaceae</taxon>
        <taxon>Acaulospora</taxon>
    </lineage>
</organism>
<protein>
    <submittedName>
        <fullName evidence="1">4476_t:CDS:1</fullName>
    </submittedName>
</protein>
<keyword evidence="2" id="KW-1185">Reference proteome</keyword>
<evidence type="ECO:0000313" key="2">
    <source>
        <dbReference type="Proteomes" id="UP000789525"/>
    </source>
</evidence>
<sequence>MTGMMEASMTLSPFTPYTCKLDPTTPPRFFGIMAAVPQGCEIVGNAFDLMNEMRSLSEVTLVPGTNSTGESAAQDGM</sequence>
<dbReference type="Proteomes" id="UP000789525">
    <property type="component" value="Unassembled WGS sequence"/>
</dbReference>
<accession>A0ACA9QXY9</accession>
<proteinExistence type="predicted"/>
<evidence type="ECO:0000313" key="1">
    <source>
        <dbReference type="EMBL" id="CAG8769121.1"/>
    </source>
</evidence>